<reference evidence="1" key="1">
    <citation type="submission" date="2014-09" db="EMBL/GenBank/DDBJ databases">
        <authorList>
            <person name="Aslett A.Martin."/>
        </authorList>
    </citation>
    <scope>NUCLEOTIDE SEQUENCE</scope>
    <source>
        <strain evidence="1">ED321 Heterogonic</strain>
    </source>
</reference>
<dbReference type="Proteomes" id="UP000035682">
    <property type="component" value="Unplaced"/>
</dbReference>
<reference evidence="3" key="3">
    <citation type="submission" date="2020-12" db="UniProtKB">
        <authorList>
            <consortium name="WormBaseParasite"/>
        </authorList>
    </citation>
    <scope>IDENTIFICATION</scope>
</reference>
<dbReference type="AlphaFoldDB" id="A0A090L061"/>
<organism evidence="1">
    <name type="scientific">Strongyloides ratti</name>
    <name type="common">Parasitic roundworm</name>
    <dbReference type="NCBI Taxonomy" id="34506"/>
    <lineage>
        <taxon>Eukaryota</taxon>
        <taxon>Metazoa</taxon>
        <taxon>Ecdysozoa</taxon>
        <taxon>Nematoda</taxon>
        <taxon>Chromadorea</taxon>
        <taxon>Rhabditida</taxon>
        <taxon>Tylenchina</taxon>
        <taxon>Panagrolaimomorpha</taxon>
        <taxon>Strongyloidoidea</taxon>
        <taxon>Strongyloididae</taxon>
        <taxon>Strongyloides</taxon>
    </lineage>
</organism>
<evidence type="ECO:0000313" key="3">
    <source>
        <dbReference type="WBParaSite" id="SRAE_0000064400.1"/>
    </source>
</evidence>
<keyword evidence="2" id="KW-1185">Reference proteome</keyword>
<protein>
    <submittedName>
        <fullName evidence="1 3">Uncharacterized protein</fullName>
    </submittedName>
</protein>
<reference evidence="2" key="2">
    <citation type="submission" date="2014-09" db="EMBL/GenBank/DDBJ databases">
        <authorList>
            <person name="Martin A.A."/>
        </authorList>
    </citation>
    <scope>NUCLEOTIDE SEQUENCE</scope>
    <source>
        <strain evidence="2">ED321</strain>
    </source>
</reference>
<evidence type="ECO:0000313" key="2">
    <source>
        <dbReference type="Proteomes" id="UP000035682"/>
    </source>
</evidence>
<sequence length="253" mass="30536">MLGDKLDFTNYNKMFYEGVVQLLNNHFGSKWRKLNLERKLVEEQLVDEDETEMLNEQMRMVLHNLHDTQHIEKTIKKVLNNKTLNEFMEDYLPSDDEDNLSDSSKKISKKKRYDEEIENDNLNSVFNYEDYLDAIFEDFDMIEINMSKRFKNAIGPDPKYALNSVDQYIYHRIGQLIFDYIKKRLNEKEKIDNLLLYGILDEENVNLELMLRKFIPCLDFSIKKNKTITQEVVEDTREIKLDKYYKRMMYDRT</sequence>
<accession>A0A090L061</accession>
<gene>
    <name evidence="1 3 4" type="ORF">SRAE_0000064400</name>
</gene>
<proteinExistence type="predicted"/>
<evidence type="ECO:0000313" key="1">
    <source>
        <dbReference type="EMBL" id="CEF61522.1"/>
    </source>
</evidence>
<dbReference type="RefSeq" id="XP_024500731.1">
    <property type="nucleotide sequence ID" value="XM_024646561.1"/>
</dbReference>
<dbReference type="EMBL" id="LN609410">
    <property type="protein sequence ID" value="CEF61522.1"/>
    <property type="molecule type" value="Genomic_DNA"/>
</dbReference>
<name>A0A090L061_STRRB</name>
<dbReference type="WBParaSite" id="SRAE_0000064400.1">
    <property type="protein sequence ID" value="SRAE_0000064400.1"/>
    <property type="gene ID" value="WBGene00256392"/>
</dbReference>
<dbReference type="WormBase" id="SRAE_0000064400">
    <property type="protein sequence ID" value="SRP09973"/>
    <property type="gene ID" value="WBGene00256392"/>
</dbReference>
<dbReference type="CTD" id="36373890"/>
<evidence type="ECO:0000313" key="4">
    <source>
        <dbReference type="WormBase" id="SRAE_0000064400"/>
    </source>
</evidence>
<dbReference type="GeneID" id="36373890"/>